<dbReference type="PANTHER" id="PTHR30251:SF4">
    <property type="entry name" value="SLR1668 PROTEIN"/>
    <property type="match status" value="1"/>
</dbReference>
<evidence type="ECO:0000313" key="3">
    <source>
        <dbReference type="Proteomes" id="UP000634179"/>
    </source>
</evidence>
<dbReference type="Proteomes" id="UP000634179">
    <property type="component" value="Unassembled WGS sequence"/>
</dbReference>
<organism evidence="2 3">
    <name type="scientific">Stenotrophomonas maltophilia</name>
    <name type="common">Pseudomonas maltophilia</name>
    <name type="synonym">Xanthomonas maltophilia</name>
    <dbReference type="NCBI Taxonomy" id="40324"/>
    <lineage>
        <taxon>Bacteria</taxon>
        <taxon>Pseudomonadati</taxon>
        <taxon>Pseudomonadota</taxon>
        <taxon>Gammaproteobacteria</taxon>
        <taxon>Lysobacterales</taxon>
        <taxon>Lysobacteraceae</taxon>
        <taxon>Stenotrophomonas</taxon>
        <taxon>Stenotrophomonas maltophilia group</taxon>
    </lineage>
</organism>
<protein>
    <submittedName>
        <fullName evidence="2">Molecular chaperone</fullName>
    </submittedName>
</protein>
<sequence length="219" mass="23100">MTHSQRFLAVAAASLLSFSASAGSISVGPTTLMADTSAKHVAVTLHNSGDTSVRYQVKAVGWNQATGQNVFSPTTEIVGAPTFVDVPPQSKRTARLMRVGALGERRYYRVLLMQLKDPNAQGVQLLVNQDLPVAFEAANAPVPQVTVQAVPNGYRLTNHGQTAARVSSIGPAGGKPWRDGALGWTLPGASMTYETQPGQRAEVLSITVNGQPVTVPVGR</sequence>
<evidence type="ECO:0000313" key="2">
    <source>
        <dbReference type="EMBL" id="MBH1790749.1"/>
    </source>
</evidence>
<dbReference type="InterPro" id="IPR050643">
    <property type="entry name" value="Periplasmic_pilus_chap"/>
</dbReference>
<reference evidence="2" key="1">
    <citation type="submission" date="2020-11" db="EMBL/GenBank/DDBJ databases">
        <title>Enhanced detection system for hospital associated transmission using whole genome sequencing surveillance.</title>
        <authorList>
            <person name="Harrison L.H."/>
            <person name="Van Tyne D."/>
            <person name="Marsh J.W."/>
            <person name="Griffith M.P."/>
            <person name="Snyder D.J."/>
            <person name="Cooper V.S."/>
            <person name="Mustapha M."/>
        </authorList>
    </citation>
    <scope>NUCLEOTIDE SEQUENCE</scope>
    <source>
        <strain evidence="2">STEN00053</strain>
    </source>
</reference>
<feature type="signal peptide" evidence="1">
    <location>
        <begin position="1"/>
        <end position="22"/>
    </location>
</feature>
<accession>A0A2R3Q2K1</accession>
<keyword evidence="1" id="KW-0732">Signal</keyword>
<gene>
    <name evidence="2" type="ORF">I5V89_12795</name>
</gene>
<dbReference type="RefSeq" id="WP_006375721.1">
    <property type="nucleotide sequence ID" value="NZ_CP027562.1"/>
</dbReference>
<evidence type="ECO:0000256" key="1">
    <source>
        <dbReference type="SAM" id="SignalP"/>
    </source>
</evidence>
<comment type="caution">
    <text evidence="2">The sequence shown here is derived from an EMBL/GenBank/DDBJ whole genome shotgun (WGS) entry which is preliminary data.</text>
</comment>
<dbReference type="AlphaFoldDB" id="A0A2R3Q2K1"/>
<dbReference type="PANTHER" id="PTHR30251">
    <property type="entry name" value="PILUS ASSEMBLY CHAPERONE"/>
    <property type="match status" value="1"/>
</dbReference>
<dbReference type="InterPro" id="IPR008962">
    <property type="entry name" value="PapD-like_sf"/>
</dbReference>
<name>A0A2R3Q2K1_STEMA</name>
<dbReference type="Gene3D" id="2.60.40.10">
    <property type="entry name" value="Immunoglobulins"/>
    <property type="match status" value="1"/>
</dbReference>
<proteinExistence type="predicted"/>
<dbReference type="InterPro" id="IPR013783">
    <property type="entry name" value="Ig-like_fold"/>
</dbReference>
<feature type="chain" id="PRO_5044384959" evidence="1">
    <location>
        <begin position="23"/>
        <end position="219"/>
    </location>
</feature>
<dbReference type="SUPFAM" id="SSF49354">
    <property type="entry name" value="PapD-like"/>
    <property type="match status" value="1"/>
</dbReference>
<dbReference type="EMBL" id="JADUOV010000008">
    <property type="protein sequence ID" value="MBH1790749.1"/>
    <property type="molecule type" value="Genomic_DNA"/>
</dbReference>